<dbReference type="SUPFAM" id="SSF47576">
    <property type="entry name" value="Calponin-homology domain, CH-domain"/>
    <property type="match status" value="1"/>
</dbReference>
<evidence type="ECO:0000259" key="1">
    <source>
        <dbReference type="PROSITE" id="PS50021"/>
    </source>
</evidence>
<dbReference type="PROSITE" id="PS50021">
    <property type="entry name" value="CH"/>
    <property type="match status" value="1"/>
</dbReference>
<dbReference type="Proteomes" id="UP001165083">
    <property type="component" value="Unassembled WGS sequence"/>
</dbReference>
<dbReference type="GO" id="GO:0005737">
    <property type="term" value="C:cytoplasm"/>
    <property type="evidence" value="ECO:0007669"/>
    <property type="project" value="UniProtKB-ARBA"/>
</dbReference>
<dbReference type="Gene3D" id="1.10.418.10">
    <property type="entry name" value="Calponin-like domain"/>
    <property type="match status" value="1"/>
</dbReference>
<protein>
    <submittedName>
        <fullName evidence="2">Unnamed protein product</fullName>
    </submittedName>
</protein>
<proteinExistence type="predicted"/>
<dbReference type="OrthoDB" id="62528at2759"/>
<dbReference type="EMBL" id="BSXW01000309">
    <property type="protein sequence ID" value="GMF18214.1"/>
    <property type="molecule type" value="Genomic_DNA"/>
</dbReference>
<dbReference type="AlphaFoldDB" id="A0A9W6WVT1"/>
<evidence type="ECO:0000313" key="2">
    <source>
        <dbReference type="EMBL" id="GMF18214.1"/>
    </source>
</evidence>
<gene>
    <name evidence="2" type="ORF">Plil01_000678100</name>
</gene>
<dbReference type="PANTHER" id="PTHR14919">
    <property type="entry name" value="KPL2-RELATED"/>
    <property type="match status" value="1"/>
</dbReference>
<dbReference type="PANTHER" id="PTHR14919:SF0">
    <property type="entry name" value="SPERM FLAGELLAR PROTEIN 2"/>
    <property type="match status" value="1"/>
</dbReference>
<dbReference type="InterPro" id="IPR036872">
    <property type="entry name" value="CH_dom_sf"/>
</dbReference>
<feature type="domain" description="Calponin-homology (CH)" evidence="1">
    <location>
        <begin position="1"/>
        <end position="103"/>
    </location>
</feature>
<evidence type="ECO:0000313" key="3">
    <source>
        <dbReference type="Proteomes" id="UP001165083"/>
    </source>
</evidence>
<organism evidence="2 3">
    <name type="scientific">Phytophthora lilii</name>
    <dbReference type="NCBI Taxonomy" id="2077276"/>
    <lineage>
        <taxon>Eukaryota</taxon>
        <taxon>Sar</taxon>
        <taxon>Stramenopiles</taxon>
        <taxon>Oomycota</taxon>
        <taxon>Peronosporomycetes</taxon>
        <taxon>Peronosporales</taxon>
        <taxon>Peronosporaceae</taxon>
        <taxon>Phytophthora</taxon>
    </lineage>
</organism>
<keyword evidence="3" id="KW-1185">Reference proteome</keyword>
<comment type="caution">
    <text evidence="2">The sequence shown here is derived from an EMBL/GenBank/DDBJ whole genome shotgun (WGS) entry which is preliminary data.</text>
</comment>
<dbReference type="InterPro" id="IPR010441">
    <property type="entry name" value="CH_2"/>
</dbReference>
<dbReference type="InterPro" id="IPR052634">
    <property type="entry name" value="Sperm_flagellar-bone_growth"/>
</dbReference>
<reference evidence="2" key="1">
    <citation type="submission" date="2023-04" db="EMBL/GenBank/DDBJ databases">
        <title>Phytophthora lilii NBRC 32176.</title>
        <authorList>
            <person name="Ichikawa N."/>
            <person name="Sato H."/>
            <person name="Tonouchi N."/>
        </authorList>
    </citation>
    <scope>NUCLEOTIDE SEQUENCE</scope>
    <source>
        <strain evidence="2">NBRC 32176</strain>
    </source>
</reference>
<dbReference type="Pfam" id="PF06294">
    <property type="entry name" value="CH_2"/>
    <property type="match status" value="1"/>
</dbReference>
<dbReference type="InterPro" id="IPR001715">
    <property type="entry name" value="CH_dom"/>
</dbReference>
<accession>A0A9W6WVT1</accession>
<sequence>MADLLLRWLNHELELSAHVTNMETDFANGYLLGEILHRLNHQHNFADFMRSSSADAKILNFCLLEPTLRNLNIQFDANVAAAIMNEKKGAAANLLYQIKVTRATRSASP</sequence>
<name>A0A9W6WVT1_9STRA</name>